<feature type="domain" description="C2" evidence="12">
    <location>
        <begin position="743"/>
        <end position="871"/>
    </location>
</feature>
<dbReference type="GO" id="GO:0046488">
    <property type="term" value="P:phosphatidylinositol metabolic process"/>
    <property type="evidence" value="ECO:0007669"/>
    <property type="project" value="TreeGrafter"/>
</dbReference>
<keyword evidence="5" id="KW-0106">Calcium</keyword>
<evidence type="ECO:0000256" key="5">
    <source>
        <dbReference type="ARBA" id="ARBA00022837"/>
    </source>
</evidence>
<dbReference type="GO" id="GO:0048015">
    <property type="term" value="P:phosphatidylinositol-mediated signaling"/>
    <property type="evidence" value="ECO:0007669"/>
    <property type="project" value="TreeGrafter"/>
</dbReference>
<dbReference type="InterPro" id="IPR000909">
    <property type="entry name" value="PLipase_C_PInositol-sp_X_dom"/>
</dbReference>
<evidence type="ECO:0000256" key="11">
    <source>
        <dbReference type="SAM" id="MobiDB-lite"/>
    </source>
</evidence>
<feature type="compositionally biased region" description="Low complexity" evidence="11">
    <location>
        <begin position="1008"/>
        <end position="1018"/>
    </location>
</feature>
<dbReference type="InterPro" id="IPR018247">
    <property type="entry name" value="EF_Hand_1_Ca_BS"/>
</dbReference>
<accession>A0A8C4N453</accession>
<dbReference type="CDD" id="cd00275">
    <property type="entry name" value="C2_PLC_like"/>
    <property type="match status" value="1"/>
</dbReference>
<dbReference type="SUPFAM" id="SSF50729">
    <property type="entry name" value="PH domain-like"/>
    <property type="match status" value="1"/>
</dbReference>
<dbReference type="InterPro" id="IPR001849">
    <property type="entry name" value="PH_domain"/>
</dbReference>
<dbReference type="FunFam" id="2.30.29.30:FF:000025">
    <property type="entry name" value="Phosphoinositide phospholipase C"/>
    <property type="match status" value="1"/>
</dbReference>
<feature type="region of interest" description="Disordered" evidence="11">
    <location>
        <begin position="472"/>
        <end position="492"/>
    </location>
</feature>
<dbReference type="Gene3D" id="1.10.238.10">
    <property type="entry name" value="EF-hand"/>
    <property type="match status" value="2"/>
</dbReference>
<dbReference type="EC" id="3.1.4.11" evidence="3 10"/>
<dbReference type="InterPro" id="IPR015359">
    <property type="entry name" value="PLC_EF-hand-like"/>
</dbReference>
<evidence type="ECO:0000259" key="14">
    <source>
        <dbReference type="PROSITE" id="PS50222"/>
    </source>
</evidence>
<dbReference type="Ensembl" id="ENSEBUT00000002462.1">
    <property type="protein sequence ID" value="ENSEBUP00000002116.1"/>
    <property type="gene ID" value="ENSEBUG00000001644.1"/>
</dbReference>
<name>A0A8C4N453_EPTBU</name>
<protein>
    <recommendedName>
        <fullName evidence="3 10">Phosphoinositide phospholipase C</fullName>
        <ecNumber evidence="3 10">3.1.4.11</ecNumber>
    </recommendedName>
</protein>
<feature type="region of interest" description="Disordered" evidence="11">
    <location>
        <begin position="1445"/>
        <end position="1495"/>
    </location>
</feature>
<dbReference type="FunFam" id="1.10.238.10:FF:000005">
    <property type="entry name" value="Phosphoinositide phospholipase C"/>
    <property type="match status" value="1"/>
</dbReference>
<dbReference type="GO" id="GO:0004435">
    <property type="term" value="F:phosphatidylinositol-4,5-bisphosphate phospholipase C activity"/>
    <property type="evidence" value="ECO:0007669"/>
    <property type="project" value="UniProtKB-EC"/>
</dbReference>
<dbReference type="PROSITE" id="PS50007">
    <property type="entry name" value="PIPLC_X_DOMAIN"/>
    <property type="match status" value="1"/>
</dbReference>
<comment type="cofactor">
    <cofactor evidence="1">
        <name>Ca(2+)</name>
        <dbReference type="ChEBI" id="CHEBI:29108"/>
    </cofactor>
</comment>
<dbReference type="CDD" id="cd16205">
    <property type="entry name" value="EFh_PI-PLCeta"/>
    <property type="match status" value="1"/>
</dbReference>
<dbReference type="GO" id="GO:0016042">
    <property type="term" value="P:lipid catabolic process"/>
    <property type="evidence" value="ECO:0007669"/>
    <property type="project" value="UniProtKB-KW"/>
</dbReference>
<keyword evidence="4" id="KW-0963">Cytoplasm</keyword>
<evidence type="ECO:0000259" key="12">
    <source>
        <dbReference type="PROSITE" id="PS50004"/>
    </source>
</evidence>
<evidence type="ECO:0000313" key="15">
    <source>
        <dbReference type="Ensembl" id="ENSEBUP00000002116.1"/>
    </source>
</evidence>
<dbReference type="PANTHER" id="PTHR10336:SF80">
    <property type="entry name" value="C2 DOMAIN-CONTAINING PROTEIN"/>
    <property type="match status" value="1"/>
</dbReference>
<dbReference type="PANTHER" id="PTHR10336">
    <property type="entry name" value="PHOSPHOINOSITIDE-SPECIFIC PHOSPHOLIPASE C FAMILY PROTEIN"/>
    <property type="match status" value="1"/>
</dbReference>
<dbReference type="Pfam" id="PF16457">
    <property type="entry name" value="PH_12"/>
    <property type="match status" value="1"/>
</dbReference>
<dbReference type="Proteomes" id="UP000694388">
    <property type="component" value="Unplaced"/>
</dbReference>
<comment type="catalytic activity">
    <reaction evidence="9">
        <text>a 1,2-diacyl-sn-glycero-3-phospho-(1D-myo-inositol-4,5-bisphosphate) + H2O = 1D-myo-inositol 1,4,5-trisphosphate + a 1,2-diacyl-sn-glycerol + H(+)</text>
        <dbReference type="Rhea" id="RHEA:33179"/>
        <dbReference type="ChEBI" id="CHEBI:15377"/>
        <dbReference type="ChEBI" id="CHEBI:15378"/>
        <dbReference type="ChEBI" id="CHEBI:17815"/>
        <dbReference type="ChEBI" id="CHEBI:58456"/>
        <dbReference type="ChEBI" id="CHEBI:203600"/>
        <dbReference type="EC" id="3.1.4.11"/>
    </reaction>
    <physiologicalReaction direction="left-to-right" evidence="9">
        <dbReference type="Rhea" id="RHEA:33180"/>
    </physiologicalReaction>
</comment>
<dbReference type="InterPro" id="IPR017946">
    <property type="entry name" value="PLC-like_Pdiesterase_TIM-brl"/>
</dbReference>
<comment type="subcellular location">
    <subcellularLocation>
        <location evidence="2">Cytoplasm</location>
    </subcellularLocation>
</comment>
<dbReference type="InterPro" id="IPR001192">
    <property type="entry name" value="PI-PLC_fam"/>
</dbReference>
<keyword evidence="10" id="KW-0378">Hydrolase</keyword>
<evidence type="ECO:0000256" key="8">
    <source>
        <dbReference type="ARBA" id="ARBA00023224"/>
    </source>
</evidence>
<sequence length="1758" mass="196879">MKSNGYVHAAPPGACQLATEPRTKSHQRFAFLDENVVFSVERCLSLMQAGSAMTKLKGSPRGLPRVYFLDRQRSAVCWRPSRKQDRAKISIDSVREVCEGRESEAFQRMECSSLDLACCLSVYHGTGLEPLALVASSPQEAQVWLTGLHFLMAGILGEDCLAKRQRTRDRWLQQTFEEADKNGDGSLSIEEVLHLMHKLNVNLPRRKVKRLFKEADTDTVQGSLNFEEFCALYKSISTRRDLYLLLFRYSNRQEHLTFEQLKCFLQTEQQMHDVSEEHCRSIVENFEPCKENKVRDVLGIDGFTNYMRSPEGDIFNQSHLKQNQDMNRPLSQYFIASSHNTYLTGDQLMSQSRAEMYAWVLQAGCRCVEVDCWDGPDGEPVVYHGHTLTSKILFRDVIETINKHAFVCSRYPVILSIENHCSVEQQRRMAYEMQEILEDKLDLSSVLDGDPSTLPSPESLIRKVLIKGKKLPSNLGEDTEDGEVSEEDSAEEIEGACKLMNGDTSSPDRRLVESFARRRLEILRKERKFRKSDDSSGSDSSLRASSSSPTSSDRLSAGDGADQRTISKRSSFIRTFRRDKRKNTKTKSKQEETSGQQEGSDSPRAGAPAPSRGSPRRGTKRLPLCRALSDLVQYTRSVALHDLRPDDTSSWQVTSLSESKANQLQQQRAEAFLHFNRRQLSRVYPSSLRVDSSNFSPHLYWSLGCQLVALNYQTSGRMMELNRALFATNGNCGYVLKPDCLGEEGFNPLSEEVLQERLHTELAVKVISGQQLPKPPDSVLGDRGEIIDPFVEVEVVGVPIDCRKQQTRVIDDNGFNPVWDETLVFHLHVPELALIRFLVWDHDPIGRDFIGQRTVSFRSIMTGYRHVYLEGFEEASIFVHISSKHISGKVKQTGGLKMLFSRPARPSSLDNSKNPTSRRHSISRDSLRRTASVPATGRHSKAQSVNFEPLRMPADITGDSPQTIVSRSNNQSRGRVSLCSARSSTTLHVPIFSSTSSTEDQAADEAHASPSSHSATSACSSASTKWPGECTSPPLCHAIHASKLRINACETQRNRKHFNIIGTEDSDIGWILDGLSDCIIANDHTSGLYNNEELHNGYTYDGDILNNAVYLESNKNHPSSISDNSCSQDEDKTQINIQALEKIPFGPIGRDDISIPLCSMNVTTGERLWEPLGTSAERNSVASTSSISSTDTVIDLSQDDRASLQVLVEWPFKKTAVGSCNKSDHYVLSRSRCEKMARELIREDKLNEELFNPVSNDGGDDLGPTCFENGKASHAQGSSGGSSLVRRNQTAPNMVAIGAGGLPNPLQQEISRRDVLNHEKDLHANRKNVPQSKQPSPVDEATFKQLTYKTKEFSPTSKAKEFEKQTATGGVGHYTPDSVHHIEGRAKTPLRRCFSNDSSWPMDQPQEIGLTHGRANSGGIFRDGFMDNIQGSWNKQLPLRSFSSGDQILQSNGSVNGSERRERSSAESVTEKQGLPFPESSMNRTSSCSKSTPSNVELLSTDSYREVKVLDGQQCQRCHTVISRPTWSKLYMDSLQQSLACSRVPSKIVQGEKSKSLGDLTSDDIISQFQSRYRRINRGFITKEMREQRRRAVLGQSARQQDPLTQQLVRLLTLAEDDIPEYKVQSSNHQLENSIDLRHQSHSDGTPGAALPCVSKQRLNRVSNHIACLKTQRTRFIENSVSLPSKSPDCCSLENDSPVWTRRPTDISYRPFPYDERVFPEGDRISTRETWTSHIDNGKPSGLGVLDESAEVYFTINL</sequence>
<dbReference type="PROSITE" id="PS50004">
    <property type="entry name" value="C2"/>
    <property type="match status" value="1"/>
</dbReference>
<organism evidence="15 16">
    <name type="scientific">Eptatretus burgeri</name>
    <name type="common">Inshore hagfish</name>
    <dbReference type="NCBI Taxonomy" id="7764"/>
    <lineage>
        <taxon>Eukaryota</taxon>
        <taxon>Metazoa</taxon>
        <taxon>Chordata</taxon>
        <taxon>Craniata</taxon>
        <taxon>Vertebrata</taxon>
        <taxon>Cyclostomata</taxon>
        <taxon>Myxini</taxon>
        <taxon>Myxiniformes</taxon>
        <taxon>Myxinidae</taxon>
        <taxon>Eptatretinae</taxon>
        <taxon>Eptatretus</taxon>
    </lineage>
</organism>
<feature type="compositionally biased region" description="Acidic residues" evidence="11">
    <location>
        <begin position="477"/>
        <end position="492"/>
    </location>
</feature>
<evidence type="ECO:0000313" key="16">
    <source>
        <dbReference type="Proteomes" id="UP000694388"/>
    </source>
</evidence>
<keyword evidence="7 10" id="KW-0443">Lipid metabolism</keyword>
<dbReference type="GeneTree" id="ENSGT00940000157185"/>
<keyword evidence="16" id="KW-1185">Reference proteome</keyword>
<dbReference type="Pfam" id="PF00387">
    <property type="entry name" value="PI-PLC-Y"/>
    <property type="match status" value="1"/>
</dbReference>
<dbReference type="GO" id="GO:0005737">
    <property type="term" value="C:cytoplasm"/>
    <property type="evidence" value="ECO:0007669"/>
    <property type="project" value="UniProtKB-SubCell"/>
</dbReference>
<dbReference type="InterPro" id="IPR001711">
    <property type="entry name" value="PLipase_C_Pinositol-sp_Y"/>
</dbReference>
<feature type="compositionally biased region" description="Low complexity" evidence="11">
    <location>
        <begin position="535"/>
        <end position="557"/>
    </location>
</feature>
<feature type="compositionally biased region" description="Polar residues" evidence="11">
    <location>
        <begin position="1445"/>
        <end position="1457"/>
    </location>
</feature>
<dbReference type="FunFam" id="3.20.20.190:FF:000002">
    <property type="entry name" value="Phosphoinositide phospholipase C"/>
    <property type="match status" value="1"/>
</dbReference>
<feature type="region of interest" description="Disordered" evidence="11">
    <location>
        <begin position="1251"/>
        <end position="1286"/>
    </location>
</feature>
<dbReference type="InterPro" id="IPR011993">
    <property type="entry name" value="PH-like_dom_sf"/>
</dbReference>
<feature type="compositionally biased region" description="Polar residues" evidence="11">
    <location>
        <begin position="1480"/>
        <end position="1495"/>
    </location>
</feature>
<feature type="domain" description="EF-hand" evidence="14">
    <location>
        <begin position="167"/>
        <end position="202"/>
    </location>
</feature>
<evidence type="ECO:0000256" key="3">
    <source>
        <dbReference type="ARBA" id="ARBA00012368"/>
    </source>
</evidence>
<dbReference type="PRINTS" id="PR00390">
    <property type="entry name" value="PHPHLIPASEC"/>
</dbReference>
<evidence type="ECO:0000256" key="10">
    <source>
        <dbReference type="RuleBase" id="RU361133"/>
    </source>
</evidence>
<dbReference type="Pfam" id="PF00388">
    <property type="entry name" value="PI-PLC-X"/>
    <property type="match status" value="1"/>
</dbReference>
<dbReference type="SMART" id="SM00239">
    <property type="entry name" value="C2"/>
    <property type="match status" value="1"/>
</dbReference>
<proteinExistence type="predicted"/>
<dbReference type="FunFam" id="2.60.40.150:FF:000018">
    <property type="entry name" value="Phosphoinositide phospholipase C"/>
    <property type="match status" value="1"/>
</dbReference>
<keyword evidence="6 10" id="KW-0442">Lipid degradation</keyword>
<dbReference type="InterPro" id="IPR035892">
    <property type="entry name" value="C2_domain_sf"/>
</dbReference>
<dbReference type="SMART" id="SM00149">
    <property type="entry name" value="PLCYc"/>
    <property type="match status" value="1"/>
</dbReference>
<evidence type="ECO:0000259" key="13">
    <source>
        <dbReference type="PROSITE" id="PS50008"/>
    </source>
</evidence>
<dbReference type="InterPro" id="IPR000008">
    <property type="entry name" value="C2_dom"/>
</dbReference>
<feature type="region of interest" description="Disordered" evidence="11">
    <location>
        <begin position="1357"/>
        <end position="1379"/>
    </location>
</feature>
<evidence type="ECO:0000256" key="2">
    <source>
        <dbReference type="ARBA" id="ARBA00004496"/>
    </source>
</evidence>
<evidence type="ECO:0000256" key="7">
    <source>
        <dbReference type="ARBA" id="ARBA00023098"/>
    </source>
</evidence>
<dbReference type="Pfam" id="PF00168">
    <property type="entry name" value="C2"/>
    <property type="match status" value="1"/>
</dbReference>
<dbReference type="SUPFAM" id="SSF49562">
    <property type="entry name" value="C2 domain (Calcium/lipid-binding domain, CaLB)"/>
    <property type="match status" value="1"/>
</dbReference>
<dbReference type="SMART" id="SM00054">
    <property type="entry name" value="EFh"/>
    <property type="match status" value="2"/>
</dbReference>
<dbReference type="InterPro" id="IPR002048">
    <property type="entry name" value="EF_hand_dom"/>
</dbReference>
<reference evidence="15" key="1">
    <citation type="submission" date="2025-05" db="UniProtKB">
        <authorList>
            <consortium name="Ensembl"/>
        </authorList>
    </citation>
    <scope>IDENTIFICATION</scope>
</reference>
<feature type="domain" description="PI-PLC Y-box" evidence="13">
    <location>
        <begin position="628"/>
        <end position="741"/>
    </location>
</feature>
<dbReference type="Gene3D" id="2.60.40.150">
    <property type="entry name" value="C2 domain"/>
    <property type="match status" value="1"/>
</dbReference>
<dbReference type="PROSITE" id="PS50222">
    <property type="entry name" value="EF_HAND_2"/>
    <property type="match status" value="1"/>
</dbReference>
<dbReference type="Pfam" id="PF09279">
    <property type="entry name" value="EF-hand_like"/>
    <property type="match status" value="1"/>
</dbReference>
<dbReference type="GO" id="GO:0005509">
    <property type="term" value="F:calcium ion binding"/>
    <property type="evidence" value="ECO:0007669"/>
    <property type="project" value="InterPro"/>
</dbReference>
<evidence type="ECO:0000256" key="4">
    <source>
        <dbReference type="ARBA" id="ARBA00022490"/>
    </source>
</evidence>
<keyword evidence="8" id="KW-0807">Transducer</keyword>
<dbReference type="SMART" id="SM00148">
    <property type="entry name" value="PLCXc"/>
    <property type="match status" value="1"/>
</dbReference>
<dbReference type="FunFam" id="1.10.238.10:FF:000036">
    <property type="entry name" value="Phosphoinositide phospholipase C"/>
    <property type="match status" value="1"/>
</dbReference>
<evidence type="ECO:0000256" key="9">
    <source>
        <dbReference type="ARBA" id="ARBA00023674"/>
    </source>
</evidence>
<feature type="region of interest" description="Disordered" evidence="11">
    <location>
        <begin position="901"/>
        <end position="981"/>
    </location>
</feature>
<feature type="compositionally biased region" description="Polar residues" evidence="11">
    <location>
        <begin position="959"/>
        <end position="981"/>
    </location>
</feature>
<dbReference type="Ensembl" id="ENSEBUT00000002408.1">
    <property type="protein sequence ID" value="ENSEBUP00000002062.1"/>
    <property type="gene ID" value="ENSEBUG00000001644.1"/>
</dbReference>
<dbReference type="InterPro" id="IPR011992">
    <property type="entry name" value="EF-hand-dom_pair"/>
</dbReference>
<dbReference type="Gene3D" id="3.20.20.190">
    <property type="entry name" value="Phosphatidylinositol (PI) phosphodiesterase"/>
    <property type="match status" value="2"/>
</dbReference>
<dbReference type="SUPFAM" id="SSF51695">
    <property type="entry name" value="PLC-like phosphodiesterases"/>
    <property type="match status" value="1"/>
</dbReference>
<dbReference type="PROSITE" id="PS00018">
    <property type="entry name" value="EF_HAND_1"/>
    <property type="match status" value="1"/>
</dbReference>
<feature type="region of interest" description="Disordered" evidence="11">
    <location>
        <begin position="528"/>
        <end position="622"/>
    </location>
</feature>
<evidence type="ECO:0000256" key="6">
    <source>
        <dbReference type="ARBA" id="ARBA00022963"/>
    </source>
</evidence>
<evidence type="ECO:0000256" key="1">
    <source>
        <dbReference type="ARBA" id="ARBA00001913"/>
    </source>
</evidence>
<dbReference type="SUPFAM" id="SSF47473">
    <property type="entry name" value="EF-hand"/>
    <property type="match status" value="1"/>
</dbReference>
<feature type="compositionally biased region" description="Basic residues" evidence="11">
    <location>
        <begin position="575"/>
        <end position="587"/>
    </location>
</feature>
<dbReference type="PROSITE" id="PS50008">
    <property type="entry name" value="PIPLC_Y_DOMAIN"/>
    <property type="match status" value="1"/>
</dbReference>
<dbReference type="Gene3D" id="2.30.29.30">
    <property type="entry name" value="Pleckstrin-homology domain (PH domain)/Phosphotyrosine-binding domain (PTB)"/>
    <property type="match status" value="1"/>
</dbReference>
<dbReference type="GO" id="GO:0051209">
    <property type="term" value="P:release of sequestered calcium ion into cytosol"/>
    <property type="evidence" value="ECO:0007669"/>
    <property type="project" value="TreeGrafter"/>
</dbReference>
<feature type="region of interest" description="Disordered" evidence="11">
    <location>
        <begin position="993"/>
        <end position="1018"/>
    </location>
</feature>